<organism evidence="1 2">
    <name type="scientific">Diversispora eburnea</name>
    <dbReference type="NCBI Taxonomy" id="1213867"/>
    <lineage>
        <taxon>Eukaryota</taxon>
        <taxon>Fungi</taxon>
        <taxon>Fungi incertae sedis</taxon>
        <taxon>Mucoromycota</taxon>
        <taxon>Glomeromycotina</taxon>
        <taxon>Glomeromycetes</taxon>
        <taxon>Diversisporales</taxon>
        <taxon>Diversisporaceae</taxon>
        <taxon>Diversispora</taxon>
    </lineage>
</organism>
<evidence type="ECO:0000313" key="2">
    <source>
        <dbReference type="Proteomes" id="UP000789706"/>
    </source>
</evidence>
<dbReference type="Proteomes" id="UP000789706">
    <property type="component" value="Unassembled WGS sequence"/>
</dbReference>
<keyword evidence="2" id="KW-1185">Reference proteome</keyword>
<protein>
    <submittedName>
        <fullName evidence="1">11779_t:CDS:1</fullName>
    </submittedName>
</protein>
<comment type="caution">
    <text evidence="1">The sequence shown here is derived from an EMBL/GenBank/DDBJ whole genome shotgun (WGS) entry which is preliminary data.</text>
</comment>
<reference evidence="1" key="1">
    <citation type="submission" date="2021-06" db="EMBL/GenBank/DDBJ databases">
        <authorList>
            <person name="Kallberg Y."/>
            <person name="Tangrot J."/>
            <person name="Rosling A."/>
        </authorList>
    </citation>
    <scope>NUCLEOTIDE SEQUENCE</scope>
    <source>
        <strain evidence="1">AZ414A</strain>
    </source>
</reference>
<dbReference type="AlphaFoldDB" id="A0A9N9APY0"/>
<gene>
    <name evidence="1" type="ORF">DEBURN_LOCUS6597</name>
</gene>
<dbReference type="EMBL" id="CAJVPK010000694">
    <property type="protein sequence ID" value="CAG8540742.1"/>
    <property type="molecule type" value="Genomic_DNA"/>
</dbReference>
<evidence type="ECO:0000313" key="1">
    <source>
        <dbReference type="EMBL" id="CAG8540742.1"/>
    </source>
</evidence>
<accession>A0A9N9APY0</accession>
<proteinExistence type="predicted"/>
<name>A0A9N9APY0_9GLOM</name>
<sequence>MKEFFSWLTAEEMEEIYFGLNDQDYKELMALPTDKNKIIFLKKRGKVEEAWHPLNDEELAVFMGRKRATEKEDYDVQNYLGCYYKNGYGLILIGKVFERYKKVMECLILVVNKRADDFAENCDESL</sequence>